<accession>A0A1H2I229</accession>
<dbReference type="AlphaFoldDB" id="A0A1H2I229"/>
<feature type="compositionally biased region" description="Pro residues" evidence="1">
    <location>
        <begin position="588"/>
        <end position="615"/>
    </location>
</feature>
<evidence type="ECO:0000313" key="3">
    <source>
        <dbReference type="Proteomes" id="UP000199608"/>
    </source>
</evidence>
<organism evidence="2 3">
    <name type="scientific">Desulfobacula phenolica</name>
    <dbReference type="NCBI Taxonomy" id="90732"/>
    <lineage>
        <taxon>Bacteria</taxon>
        <taxon>Pseudomonadati</taxon>
        <taxon>Thermodesulfobacteriota</taxon>
        <taxon>Desulfobacteria</taxon>
        <taxon>Desulfobacterales</taxon>
        <taxon>Desulfobacteraceae</taxon>
        <taxon>Desulfobacula</taxon>
    </lineage>
</organism>
<reference evidence="3" key="1">
    <citation type="submission" date="2016-10" db="EMBL/GenBank/DDBJ databases">
        <authorList>
            <person name="Varghese N."/>
            <person name="Submissions S."/>
        </authorList>
    </citation>
    <scope>NUCLEOTIDE SEQUENCE [LARGE SCALE GENOMIC DNA]</scope>
    <source>
        <strain evidence="3">DSM 3384</strain>
    </source>
</reference>
<evidence type="ECO:0000313" key="2">
    <source>
        <dbReference type="EMBL" id="SDU38202.1"/>
    </source>
</evidence>
<keyword evidence="3" id="KW-1185">Reference proteome</keyword>
<feature type="compositionally biased region" description="Gly residues" evidence="1">
    <location>
        <begin position="627"/>
        <end position="640"/>
    </location>
</feature>
<dbReference type="Proteomes" id="UP000199608">
    <property type="component" value="Unassembled WGS sequence"/>
</dbReference>
<protein>
    <submittedName>
        <fullName evidence="2">Uncharacterized protein</fullName>
    </submittedName>
</protein>
<dbReference type="RefSeq" id="WP_092235014.1">
    <property type="nucleotide sequence ID" value="NZ_FNLL01000007.1"/>
</dbReference>
<proteinExistence type="predicted"/>
<evidence type="ECO:0000256" key="1">
    <source>
        <dbReference type="SAM" id="MobiDB-lite"/>
    </source>
</evidence>
<gene>
    <name evidence="2" type="ORF">SAMN04487931_107189</name>
</gene>
<sequence>MALDWDVLLDGVSIKEQIESFQITESKGAYARELILSAADPSFYDQFDFLIFPQLRVEVKTKNGDDWVSQGMFYIEQPPVSATPDSTLSQGVWGRSETAKAGPPFAVKVSKEWGLDTTCHAIMTEMAGLCGLSINFEMDDYTVYAGSYAVESAYPIDVISELATFAGGYVGCNTDGELVIRNNVFHPAAADHTVTDIDIADISESIEYPEWGNRILISSAGSESSTSVELTVLDDSDCLPADGISTGTIFAFVSDQDGAIADNTMVHWTCEDGITLGSTDTPTGEYLMSGGIYNADNYHKVTVEFLIKSVVGIWAYTDAAHENNYWDESKTGCVFEGNEIAVHDPFTYCDQTLVISYITEGCAVNTVTAGNTAFDVSVTAECAGASATMDIKLGNTCACGSSLNAKMSGNGVCFGNCAQVLAWATINNRPALGYTVNFDKDGCGSMQTKSKVLGYVDVYAELAGVSHNMPGVPQVTTSMPIAEDTVPRVYRHSSTNDDRYESHDGNIINLNKDYDTGTEMLVYYTAAGATTAPWCPYESNVSDEEYLSGCSATITITMADGTEAGLSTTVSGTAINCDIIDDEDGPIPDEPPTPLPEPDPNPDPWYPIIPDPGLPSPGDEEIPAPGDGEGGGSLFPGEGDGSVSPGLGTGDDSGDDGSDGSGGDAGAGDLGVGTKYKDPPIDLTPGPITPCDAMILSKMASYDNLMGDDREKMRFGVSSASDCPDQACTCSEICDSEIHEKGNTYDYSKTLHEQASDAYDAYSAGYYEEFNRLQEEHMAECEAKCEQVREEECSDCVISGPEVLAPGESAEYVCSDGTVGMITMPEGACGTQEFTLGCCTFEVRSTDGHYEWISSDTWSGNCQSISYLCDYFDSEPNKAGSYCYGHVACVWTYPTTEDPCQGAAGPIDCANGEGCDQGEGYEILNTGFNCYQWVC</sequence>
<feature type="compositionally biased region" description="Gly residues" evidence="1">
    <location>
        <begin position="659"/>
        <end position="671"/>
    </location>
</feature>
<name>A0A1H2I229_9BACT</name>
<dbReference type="EMBL" id="FNLL01000007">
    <property type="protein sequence ID" value="SDU38202.1"/>
    <property type="molecule type" value="Genomic_DNA"/>
</dbReference>
<feature type="region of interest" description="Disordered" evidence="1">
    <location>
        <begin position="578"/>
        <end position="680"/>
    </location>
</feature>